<evidence type="ECO:0000313" key="3">
    <source>
        <dbReference type="EMBL" id="PPU61607.1"/>
    </source>
</evidence>
<feature type="domain" description="Transposase IS110-like N-terminal" evidence="1">
    <location>
        <begin position="6"/>
        <end position="147"/>
    </location>
</feature>
<dbReference type="GO" id="GO:0003677">
    <property type="term" value="F:DNA binding"/>
    <property type="evidence" value="ECO:0007669"/>
    <property type="project" value="InterPro"/>
</dbReference>
<dbReference type="GO" id="GO:0004803">
    <property type="term" value="F:transposase activity"/>
    <property type="evidence" value="ECO:0007669"/>
    <property type="project" value="InterPro"/>
</dbReference>
<gene>
    <name evidence="3" type="ORF">XpiCFBP4643_23070</name>
</gene>
<evidence type="ECO:0000259" key="1">
    <source>
        <dbReference type="Pfam" id="PF01548"/>
    </source>
</evidence>
<dbReference type="OrthoDB" id="9795150at2"/>
<dbReference type="Proteomes" id="UP000238191">
    <property type="component" value="Unassembled WGS sequence"/>
</dbReference>
<organism evidence="3 4">
    <name type="scientific">Xanthomonas pisi</name>
    <dbReference type="NCBI Taxonomy" id="56457"/>
    <lineage>
        <taxon>Bacteria</taxon>
        <taxon>Pseudomonadati</taxon>
        <taxon>Pseudomonadota</taxon>
        <taxon>Gammaproteobacteria</taxon>
        <taxon>Lysobacterales</taxon>
        <taxon>Lysobacteraceae</taxon>
        <taxon>Xanthomonas</taxon>
    </lineage>
</organism>
<sequence length="306" mass="33801">MNESVGIDVCRQWLDVHVHGLQQARRFANQAAGLRQLRDWLAPLTLHQVVVEATGGAEQLALDTLHAAGLPMVRVNPRQARDFAKATGQLAKTDRLDARALAHMAAVLPLTRYKPLEDWRRQLRAYQQRRMQVVAVVQQQRQQLSTLTDAWLKQQAQIGVRQLQQQLAQLDACIAQQLAARAELQVLRQVKGVGPVLLASLAVQLPELGRLSGKAIAKLVGVAPLARDSGAMRGVRRIWGGRAGIRQVLYMATLVAVRFNPSLREFYQRLRAKGKAGKVALVAAMRKLLVILNAKMRDQLAAAATS</sequence>
<dbReference type="PANTHER" id="PTHR33055:SF13">
    <property type="entry name" value="TRANSPOSASE"/>
    <property type="match status" value="1"/>
</dbReference>
<protein>
    <submittedName>
        <fullName evidence="3">IS110 family transposase</fullName>
    </submittedName>
</protein>
<dbReference type="PANTHER" id="PTHR33055">
    <property type="entry name" value="TRANSPOSASE FOR INSERTION SEQUENCE ELEMENT IS1111A"/>
    <property type="match status" value="1"/>
</dbReference>
<evidence type="ECO:0000313" key="4">
    <source>
        <dbReference type="Proteomes" id="UP000238191"/>
    </source>
</evidence>
<dbReference type="InterPro" id="IPR047650">
    <property type="entry name" value="Transpos_IS110"/>
</dbReference>
<dbReference type="Pfam" id="PF01548">
    <property type="entry name" value="DEDD_Tnp_IS110"/>
    <property type="match status" value="1"/>
</dbReference>
<dbReference type="InterPro" id="IPR002525">
    <property type="entry name" value="Transp_IS110-like_N"/>
</dbReference>
<feature type="domain" description="Transposase IS116/IS110/IS902 C-terminal" evidence="2">
    <location>
        <begin position="185"/>
        <end position="268"/>
    </location>
</feature>
<dbReference type="NCBIfam" id="NF033542">
    <property type="entry name" value="transpos_IS110"/>
    <property type="match status" value="1"/>
</dbReference>
<dbReference type="Pfam" id="PF02371">
    <property type="entry name" value="Transposase_20"/>
    <property type="match status" value="1"/>
</dbReference>
<dbReference type="AlphaFoldDB" id="A0A2S7CJ69"/>
<dbReference type="InterPro" id="IPR003346">
    <property type="entry name" value="Transposase_20"/>
</dbReference>
<name>A0A2S7CJ69_9XANT</name>
<dbReference type="RefSeq" id="WP_046965271.1">
    <property type="nucleotide sequence ID" value="NZ_MDEI01000059.1"/>
</dbReference>
<dbReference type="EMBL" id="MDEI01000059">
    <property type="protein sequence ID" value="PPU61607.1"/>
    <property type="molecule type" value="Genomic_DNA"/>
</dbReference>
<keyword evidence="4" id="KW-1185">Reference proteome</keyword>
<accession>A0A2S7CJ69</accession>
<comment type="caution">
    <text evidence="3">The sequence shown here is derived from an EMBL/GenBank/DDBJ whole genome shotgun (WGS) entry which is preliminary data.</text>
</comment>
<dbReference type="GO" id="GO:0006313">
    <property type="term" value="P:DNA transposition"/>
    <property type="evidence" value="ECO:0007669"/>
    <property type="project" value="InterPro"/>
</dbReference>
<reference evidence="4" key="1">
    <citation type="submission" date="2016-08" db="EMBL/GenBank/DDBJ databases">
        <authorList>
            <person name="Merda D."/>
            <person name="Briand M."/>
            <person name="Taghouti G."/>
            <person name="Carrere S."/>
            <person name="Gouzy J."/>
            <person name="Portier P."/>
            <person name="Jacques M.-A."/>
            <person name="Fischer-Le Saux M."/>
        </authorList>
    </citation>
    <scope>NUCLEOTIDE SEQUENCE [LARGE SCALE GENOMIC DNA]</scope>
    <source>
        <strain evidence="4">CFBP4643</strain>
    </source>
</reference>
<proteinExistence type="predicted"/>
<evidence type="ECO:0000259" key="2">
    <source>
        <dbReference type="Pfam" id="PF02371"/>
    </source>
</evidence>